<dbReference type="AlphaFoldDB" id="A0A6C0HLF1"/>
<evidence type="ECO:0000256" key="1">
    <source>
        <dbReference type="SAM" id="MobiDB-lite"/>
    </source>
</evidence>
<feature type="compositionally biased region" description="Basic residues" evidence="1">
    <location>
        <begin position="1"/>
        <end position="21"/>
    </location>
</feature>
<name>A0A6C0HLF1_9ZZZZ</name>
<proteinExistence type="predicted"/>
<reference evidence="3" key="1">
    <citation type="journal article" date="2020" name="Nature">
        <title>Giant virus diversity and host interactions through global metagenomics.</title>
        <authorList>
            <person name="Schulz F."/>
            <person name="Roux S."/>
            <person name="Paez-Espino D."/>
            <person name="Jungbluth S."/>
            <person name="Walsh D.A."/>
            <person name="Denef V.J."/>
            <person name="McMahon K.D."/>
            <person name="Konstantinidis K.T."/>
            <person name="Eloe-Fadrosh E.A."/>
            <person name="Kyrpides N.C."/>
            <person name="Woyke T."/>
        </authorList>
    </citation>
    <scope>NUCLEOTIDE SEQUENCE</scope>
    <source>
        <strain evidence="3">GVMAG-M-3300023184-135</strain>
    </source>
</reference>
<protein>
    <recommendedName>
        <fullName evidence="2">Thioredoxin domain-containing protein</fullName>
    </recommendedName>
</protein>
<feature type="region of interest" description="Disordered" evidence="1">
    <location>
        <begin position="1"/>
        <end position="27"/>
    </location>
</feature>
<dbReference type="Pfam" id="PF00085">
    <property type="entry name" value="Thioredoxin"/>
    <property type="match status" value="1"/>
</dbReference>
<dbReference type="CDD" id="cd02947">
    <property type="entry name" value="TRX_family"/>
    <property type="match status" value="1"/>
</dbReference>
<dbReference type="InterPro" id="IPR013766">
    <property type="entry name" value="Thioredoxin_domain"/>
</dbReference>
<dbReference type="PROSITE" id="PS00194">
    <property type="entry name" value="THIOREDOXIN_1"/>
    <property type="match status" value="1"/>
</dbReference>
<sequence length="115" mass="13203">MVRKTRRQRRNKQHTRRRNRRRGGEEPPTIIRFWLNGCGACAASEEAWTQFEKESPIKTLKIESSAIPPEWSEEVKAFPTYIVVVDGKKVAKEQGAITDSAKLKKLAAKGKARRR</sequence>
<dbReference type="InterPro" id="IPR036249">
    <property type="entry name" value="Thioredoxin-like_sf"/>
</dbReference>
<dbReference type="EMBL" id="MN739976">
    <property type="protein sequence ID" value="QHT80975.1"/>
    <property type="molecule type" value="Genomic_DNA"/>
</dbReference>
<evidence type="ECO:0000259" key="2">
    <source>
        <dbReference type="Pfam" id="PF00085"/>
    </source>
</evidence>
<organism evidence="3">
    <name type="scientific">viral metagenome</name>
    <dbReference type="NCBI Taxonomy" id="1070528"/>
    <lineage>
        <taxon>unclassified sequences</taxon>
        <taxon>metagenomes</taxon>
        <taxon>organismal metagenomes</taxon>
    </lineage>
</organism>
<dbReference type="Gene3D" id="3.40.30.10">
    <property type="entry name" value="Glutaredoxin"/>
    <property type="match status" value="1"/>
</dbReference>
<dbReference type="InterPro" id="IPR017937">
    <property type="entry name" value="Thioredoxin_CS"/>
</dbReference>
<dbReference type="SUPFAM" id="SSF52833">
    <property type="entry name" value="Thioredoxin-like"/>
    <property type="match status" value="1"/>
</dbReference>
<feature type="domain" description="Thioredoxin" evidence="2">
    <location>
        <begin position="26"/>
        <end position="105"/>
    </location>
</feature>
<accession>A0A6C0HLF1</accession>
<evidence type="ECO:0000313" key="3">
    <source>
        <dbReference type="EMBL" id="QHT80975.1"/>
    </source>
</evidence>